<reference evidence="8" key="1">
    <citation type="submission" date="2021-01" db="EMBL/GenBank/DDBJ databases">
        <authorList>
            <person name="Corre E."/>
            <person name="Pelletier E."/>
            <person name="Niang G."/>
            <person name="Scheremetjew M."/>
            <person name="Finn R."/>
            <person name="Kale V."/>
            <person name="Holt S."/>
            <person name="Cochrane G."/>
            <person name="Meng A."/>
            <person name="Brown T."/>
            <person name="Cohen L."/>
        </authorList>
    </citation>
    <scope>NUCLEOTIDE SEQUENCE</scope>
    <source>
        <strain evidence="8">CCMP325</strain>
    </source>
</reference>
<dbReference type="EC" id="1.13.11.93" evidence="6"/>
<proteinExistence type="inferred from homology"/>
<evidence type="ECO:0000256" key="3">
    <source>
        <dbReference type="ARBA" id="ARBA00023002"/>
    </source>
</evidence>
<dbReference type="CDD" id="cd16350">
    <property type="entry name" value="VOC_like"/>
    <property type="match status" value="1"/>
</dbReference>
<evidence type="ECO:0000256" key="1">
    <source>
        <dbReference type="ARBA" id="ARBA00001954"/>
    </source>
</evidence>
<evidence type="ECO:0000256" key="5">
    <source>
        <dbReference type="ARBA" id="ARBA00035013"/>
    </source>
</evidence>
<evidence type="ECO:0000313" key="8">
    <source>
        <dbReference type="EMBL" id="CAD8471611.1"/>
    </source>
</evidence>
<comment type="similarity">
    <text evidence="5">Belongs to the 2-oxoadipate dioxygenase/decarboxylase family.</text>
</comment>
<dbReference type="PANTHER" id="PTHR31136:SF5">
    <property type="entry name" value="2-OXOADIPATE DIOXYGENASE_DECARBOXYLASE, CHLOROPLASTIC"/>
    <property type="match status" value="1"/>
</dbReference>
<sequence>MMCTSLKQPRVIMKLASQRCFSSGIHFPHSKIPAKSQAHRFTLTLFDKLWEQYRQRVSYVNVYENIVAQHGASFVNDHVAFRTIQTQSPNMGIASIGRIFEALGYRAKECYQFEDKHLNAIYFQHPEPLFPKIFVSEIRVYELSEKNRNRILKSVSTHKSLLTDELLHSIHSLHTTRSTGLDNLLERALNCIQVVPWALPTLEDVQAVNEESQYAAWVLVHGNNVNHFTALINSHQVETLNDIEKTTRALATAGVPMKHSIEGERGSKLRQTATEAVTIEVPLMQQGKIINSPWTYAYFELAQRDTFIGEGGHPYRYEGFMSHQATNLFEMTRGK</sequence>
<dbReference type="AlphaFoldDB" id="A0A7S0E126"/>
<evidence type="ECO:0000256" key="6">
    <source>
        <dbReference type="ARBA" id="ARBA00035023"/>
    </source>
</evidence>
<evidence type="ECO:0000256" key="7">
    <source>
        <dbReference type="ARBA" id="ARBA00035045"/>
    </source>
</evidence>
<keyword evidence="3" id="KW-0560">Oxidoreductase</keyword>
<dbReference type="Gene3D" id="3.10.180.50">
    <property type="match status" value="1"/>
</dbReference>
<evidence type="ECO:0000256" key="2">
    <source>
        <dbReference type="ARBA" id="ARBA00022964"/>
    </source>
</evidence>
<evidence type="ECO:0000256" key="4">
    <source>
        <dbReference type="ARBA" id="ARBA00023004"/>
    </source>
</evidence>
<protein>
    <recommendedName>
        <fullName evidence="6">2-oxoadipate dioxygenase/decarboxylase</fullName>
        <ecNumber evidence="6">1.13.11.93</ecNumber>
    </recommendedName>
    <alternativeName>
        <fullName evidence="7">2-hydroxyglutarate synthase</fullName>
    </alternativeName>
</protein>
<gene>
    <name evidence="8" type="ORF">HPHI1048_LOCUS3697</name>
</gene>
<keyword evidence="2" id="KW-0223">Dioxygenase</keyword>
<dbReference type="PANTHER" id="PTHR31136">
    <property type="entry name" value="DUF1338 DOMAIN-CONTAINING PROTEIN"/>
    <property type="match status" value="1"/>
</dbReference>
<dbReference type="InterPro" id="IPR009770">
    <property type="entry name" value="HGLS"/>
</dbReference>
<accession>A0A7S0E126</accession>
<dbReference type="Pfam" id="PF07063">
    <property type="entry name" value="HGLS"/>
    <property type="match status" value="1"/>
</dbReference>
<name>A0A7S0E126_9CRYP</name>
<dbReference type="EMBL" id="HBEO01005210">
    <property type="protein sequence ID" value="CAD8471611.1"/>
    <property type="molecule type" value="Transcribed_RNA"/>
</dbReference>
<dbReference type="SMART" id="SM01150">
    <property type="entry name" value="DUF1338"/>
    <property type="match status" value="1"/>
</dbReference>
<organism evidence="8">
    <name type="scientific">Hanusia phi</name>
    <dbReference type="NCBI Taxonomy" id="3032"/>
    <lineage>
        <taxon>Eukaryota</taxon>
        <taxon>Cryptophyceae</taxon>
        <taxon>Pyrenomonadales</taxon>
        <taxon>Geminigeraceae</taxon>
        <taxon>Hanusia</taxon>
    </lineage>
</organism>
<keyword evidence="4" id="KW-0408">Iron</keyword>
<comment type="cofactor">
    <cofactor evidence="1">
        <name>Fe(2+)</name>
        <dbReference type="ChEBI" id="CHEBI:29033"/>
    </cofactor>
</comment>
<dbReference type="GO" id="GO:0051213">
    <property type="term" value="F:dioxygenase activity"/>
    <property type="evidence" value="ECO:0007669"/>
    <property type="project" value="UniProtKB-KW"/>
</dbReference>